<dbReference type="InterPro" id="IPR003959">
    <property type="entry name" value="ATPase_AAA_core"/>
</dbReference>
<dbReference type="CDD" id="cd19510">
    <property type="entry name" value="RecA-like_BCS1"/>
    <property type="match status" value="1"/>
</dbReference>
<dbReference type="GO" id="GO:0015031">
    <property type="term" value="P:protein transport"/>
    <property type="evidence" value="ECO:0007669"/>
    <property type="project" value="UniProtKB-KW"/>
</dbReference>
<dbReference type="NCBIfam" id="TIGR00728">
    <property type="entry name" value="OPT_sfam"/>
    <property type="match status" value="1"/>
</dbReference>
<dbReference type="GeneID" id="62198618"/>
<dbReference type="SMART" id="SM01024">
    <property type="entry name" value="BCS1_N"/>
    <property type="match status" value="1"/>
</dbReference>
<protein>
    <submittedName>
        <fullName evidence="21">Opt-domain-containing protein</fullName>
    </submittedName>
</protein>
<dbReference type="GO" id="GO:0005524">
    <property type="term" value="F:ATP binding"/>
    <property type="evidence" value="ECO:0007669"/>
    <property type="project" value="UniProtKB-KW"/>
</dbReference>
<feature type="domain" description="AAA+ ATPase" evidence="19">
    <location>
        <begin position="271"/>
        <end position="403"/>
    </location>
</feature>
<evidence type="ECO:0000256" key="3">
    <source>
        <dbReference type="ARBA" id="ARBA00007448"/>
    </source>
</evidence>
<reference evidence="21" key="2">
    <citation type="submission" date="2020-08" db="EMBL/GenBank/DDBJ databases">
        <title>Draft Genome Sequence of Cumin Blight Pathogen Alternaria burnsii.</title>
        <authorList>
            <person name="Feng Z."/>
        </authorList>
    </citation>
    <scope>NUCLEOTIDE SEQUENCE</scope>
    <source>
        <strain evidence="21">CBS107.38</strain>
    </source>
</reference>
<dbReference type="InterPro" id="IPR057495">
    <property type="entry name" value="AAA_lid_BCS1"/>
</dbReference>
<feature type="transmembrane region" description="Helical" evidence="18">
    <location>
        <begin position="790"/>
        <end position="808"/>
    </location>
</feature>
<feature type="transmembrane region" description="Helical" evidence="18">
    <location>
        <begin position="894"/>
        <end position="912"/>
    </location>
</feature>
<dbReference type="InterPro" id="IPR027417">
    <property type="entry name" value="P-loop_NTPase"/>
</dbReference>
<evidence type="ECO:0000256" key="1">
    <source>
        <dbReference type="ARBA" id="ARBA00004141"/>
    </source>
</evidence>
<dbReference type="GO" id="GO:0035673">
    <property type="term" value="F:oligopeptide transmembrane transporter activity"/>
    <property type="evidence" value="ECO:0007669"/>
    <property type="project" value="InterPro"/>
</dbReference>
<dbReference type="Gene3D" id="3.40.50.300">
    <property type="entry name" value="P-loop containing nucleotide triphosphate hydrolases"/>
    <property type="match status" value="1"/>
</dbReference>
<dbReference type="GO" id="GO:0034551">
    <property type="term" value="P:mitochondrial respiratory chain complex III assembly"/>
    <property type="evidence" value="ECO:0007669"/>
    <property type="project" value="UniProtKB-ARBA"/>
</dbReference>
<feature type="domain" description="BCS1 N-terminal" evidence="20">
    <location>
        <begin position="49"/>
        <end position="240"/>
    </location>
</feature>
<dbReference type="InterPro" id="IPR004813">
    <property type="entry name" value="OPT"/>
</dbReference>
<dbReference type="EMBL" id="JAAABM010000001">
    <property type="protein sequence ID" value="KAF7681417.1"/>
    <property type="molecule type" value="Genomic_DNA"/>
</dbReference>
<dbReference type="Proteomes" id="UP000596902">
    <property type="component" value="Unassembled WGS sequence"/>
</dbReference>
<feature type="region of interest" description="Disordered" evidence="17">
    <location>
        <begin position="506"/>
        <end position="685"/>
    </location>
</feature>
<keyword evidence="13 18" id="KW-1133">Transmembrane helix</keyword>
<dbReference type="FunFam" id="3.40.50.300:FF:000768">
    <property type="entry name" value="Probable mitochondrial chaperone bcs1"/>
    <property type="match status" value="1"/>
</dbReference>
<feature type="non-terminal residue" evidence="21">
    <location>
        <position position="1"/>
    </location>
</feature>
<dbReference type="NCBIfam" id="TIGR00727">
    <property type="entry name" value="ISP4_OPT"/>
    <property type="match status" value="1"/>
</dbReference>
<feature type="region of interest" description="Disordered" evidence="17">
    <location>
        <begin position="1154"/>
        <end position="1181"/>
    </location>
</feature>
<evidence type="ECO:0000256" key="13">
    <source>
        <dbReference type="ARBA" id="ARBA00022989"/>
    </source>
</evidence>
<keyword evidence="9" id="KW-0378">Hydrolase</keyword>
<dbReference type="RefSeq" id="XP_038791296.1">
    <property type="nucleotide sequence ID" value="XM_038925440.1"/>
</dbReference>
<dbReference type="GO" id="GO:0016887">
    <property type="term" value="F:ATP hydrolysis activity"/>
    <property type="evidence" value="ECO:0007669"/>
    <property type="project" value="InterPro"/>
</dbReference>
<comment type="subcellular location">
    <subcellularLocation>
        <location evidence="1">Membrane</location>
        <topology evidence="1">Multi-pass membrane protein</topology>
    </subcellularLocation>
    <subcellularLocation>
        <location evidence="2">Mitochondrion inner membrane</location>
        <topology evidence="2">Single-pass membrane protein</topology>
    </subcellularLocation>
</comment>
<evidence type="ECO:0000256" key="18">
    <source>
        <dbReference type="SAM" id="Phobius"/>
    </source>
</evidence>
<feature type="region of interest" description="Disordered" evidence="17">
    <location>
        <begin position="700"/>
        <end position="743"/>
    </location>
</feature>
<evidence type="ECO:0000313" key="21">
    <source>
        <dbReference type="EMBL" id="KAF7681417.1"/>
    </source>
</evidence>
<evidence type="ECO:0000313" key="22">
    <source>
        <dbReference type="Proteomes" id="UP000596902"/>
    </source>
</evidence>
<dbReference type="Pfam" id="PF00004">
    <property type="entry name" value="AAA"/>
    <property type="match status" value="1"/>
</dbReference>
<feature type="transmembrane region" description="Helical" evidence="18">
    <location>
        <begin position="1203"/>
        <end position="1224"/>
    </location>
</feature>
<keyword evidence="5" id="KW-0813">Transport</keyword>
<evidence type="ECO:0000256" key="16">
    <source>
        <dbReference type="ARBA" id="ARBA00048778"/>
    </source>
</evidence>
<dbReference type="Pfam" id="PF08740">
    <property type="entry name" value="BCS1_N"/>
    <property type="match status" value="1"/>
</dbReference>
<keyword evidence="6 18" id="KW-0812">Transmembrane</keyword>
<gene>
    <name evidence="21" type="ORF">GT037_000393</name>
</gene>
<dbReference type="InterPro" id="IPR003593">
    <property type="entry name" value="AAA+_ATPase"/>
</dbReference>
<feature type="transmembrane region" description="Helical" evidence="18">
    <location>
        <begin position="1464"/>
        <end position="1486"/>
    </location>
</feature>
<feature type="transmembrane region" description="Helical" evidence="18">
    <location>
        <begin position="765"/>
        <end position="783"/>
    </location>
</feature>
<feature type="compositionally biased region" description="Polar residues" evidence="17">
    <location>
        <begin position="675"/>
        <end position="685"/>
    </location>
</feature>
<evidence type="ECO:0000259" key="20">
    <source>
        <dbReference type="SMART" id="SM01024"/>
    </source>
</evidence>
<keyword evidence="8" id="KW-0999">Mitochondrion inner membrane</keyword>
<evidence type="ECO:0000256" key="14">
    <source>
        <dbReference type="ARBA" id="ARBA00023128"/>
    </source>
</evidence>
<evidence type="ECO:0000256" key="11">
    <source>
        <dbReference type="ARBA" id="ARBA00022856"/>
    </source>
</evidence>
<evidence type="ECO:0000256" key="12">
    <source>
        <dbReference type="ARBA" id="ARBA00022927"/>
    </source>
</evidence>
<evidence type="ECO:0000259" key="19">
    <source>
        <dbReference type="SMART" id="SM00382"/>
    </source>
</evidence>
<feature type="transmembrane region" description="Helical" evidence="18">
    <location>
        <begin position="1106"/>
        <end position="1127"/>
    </location>
</feature>
<evidence type="ECO:0000256" key="5">
    <source>
        <dbReference type="ARBA" id="ARBA00022448"/>
    </source>
</evidence>
<dbReference type="SUPFAM" id="SSF52540">
    <property type="entry name" value="P-loop containing nucleoside triphosphate hydrolases"/>
    <property type="match status" value="1"/>
</dbReference>
<feature type="transmembrane region" description="Helical" evidence="18">
    <location>
        <begin position="1230"/>
        <end position="1253"/>
    </location>
</feature>
<feature type="transmembrane region" description="Helical" evidence="18">
    <location>
        <begin position="1422"/>
        <end position="1443"/>
    </location>
</feature>
<comment type="catalytic activity">
    <reaction evidence="16">
        <text>ATP + H2O = ADP + phosphate + H(+)</text>
        <dbReference type="Rhea" id="RHEA:13065"/>
        <dbReference type="ChEBI" id="CHEBI:15377"/>
        <dbReference type="ChEBI" id="CHEBI:15378"/>
        <dbReference type="ChEBI" id="CHEBI:30616"/>
        <dbReference type="ChEBI" id="CHEBI:43474"/>
        <dbReference type="ChEBI" id="CHEBI:456216"/>
    </reaction>
    <physiologicalReaction direction="left-to-right" evidence="16">
        <dbReference type="Rhea" id="RHEA:13066"/>
    </physiologicalReaction>
</comment>
<accession>A0A8H7BB81</accession>
<organism evidence="21 22">
    <name type="scientific">Alternaria burnsii</name>
    <dbReference type="NCBI Taxonomy" id="1187904"/>
    <lineage>
        <taxon>Eukaryota</taxon>
        <taxon>Fungi</taxon>
        <taxon>Dikarya</taxon>
        <taxon>Ascomycota</taxon>
        <taxon>Pezizomycotina</taxon>
        <taxon>Dothideomycetes</taxon>
        <taxon>Pleosporomycetidae</taxon>
        <taxon>Pleosporales</taxon>
        <taxon>Pleosporineae</taxon>
        <taxon>Pleosporaceae</taxon>
        <taxon>Alternaria</taxon>
        <taxon>Alternaria sect. Alternaria</taxon>
    </lineage>
</organism>
<dbReference type="PANTHER" id="PTHR22601">
    <property type="entry name" value="ISP4 LIKE PROTEIN"/>
    <property type="match status" value="1"/>
</dbReference>
<comment type="similarity">
    <text evidence="4">Belongs to the oligopeptide OPT transporter family.</text>
</comment>
<dbReference type="Pfam" id="PF25426">
    <property type="entry name" value="AAA_lid_BCS1"/>
    <property type="match status" value="1"/>
</dbReference>
<keyword evidence="12" id="KW-0653">Protein transport</keyword>
<evidence type="ECO:0000256" key="17">
    <source>
        <dbReference type="SAM" id="MobiDB-lite"/>
    </source>
</evidence>
<feature type="transmembrane region" description="Helical" evidence="18">
    <location>
        <begin position="1028"/>
        <end position="1052"/>
    </location>
</feature>
<evidence type="ECO:0000256" key="10">
    <source>
        <dbReference type="ARBA" id="ARBA00022840"/>
    </source>
</evidence>
<dbReference type="SMART" id="SM00382">
    <property type="entry name" value="AAA"/>
    <property type="match status" value="1"/>
</dbReference>
<comment type="similarity">
    <text evidence="3">Belongs to the AAA ATPase family. BCS1 subfamily.</text>
</comment>
<dbReference type="GO" id="GO:0005743">
    <property type="term" value="C:mitochondrial inner membrane"/>
    <property type="evidence" value="ECO:0007669"/>
    <property type="project" value="UniProtKB-SubCell"/>
</dbReference>
<dbReference type="Pfam" id="PF03169">
    <property type="entry name" value="OPT"/>
    <property type="match status" value="1"/>
</dbReference>
<evidence type="ECO:0000256" key="9">
    <source>
        <dbReference type="ARBA" id="ARBA00022801"/>
    </source>
</evidence>
<keyword evidence="7" id="KW-0547">Nucleotide-binding</keyword>
<evidence type="ECO:0000256" key="2">
    <source>
        <dbReference type="ARBA" id="ARBA00004434"/>
    </source>
</evidence>
<reference evidence="21" key="1">
    <citation type="submission" date="2020-01" db="EMBL/GenBank/DDBJ databases">
        <authorList>
            <person name="Feng Z.H.Z."/>
        </authorList>
    </citation>
    <scope>NUCLEOTIDE SEQUENCE</scope>
    <source>
        <strain evidence="21">CBS107.38</strain>
    </source>
</reference>
<feature type="transmembrane region" description="Helical" evidence="18">
    <location>
        <begin position="1383"/>
        <end position="1402"/>
    </location>
</feature>
<feature type="transmembrane region" description="Helical" evidence="18">
    <location>
        <begin position="995"/>
        <end position="1016"/>
    </location>
</feature>
<feature type="compositionally biased region" description="Low complexity" evidence="17">
    <location>
        <begin position="711"/>
        <end position="720"/>
    </location>
</feature>
<proteinExistence type="inferred from homology"/>
<sequence>RASQQLMEPNTPQHQLAKQITAGGGSPGLSSPFSQITDNPFFTAGFGLAALGVAARTGQKGLQHGAAFIRRRMLVDLEITRHDDAYPWVLQWMTNYHRAQQAGARPLVQNGVLSRVLNRIDPRMHHLQVQTYTPQDGPSHAAHFSFVPGPGKHFLRYKNAFILVDRQRERNSLNVKDGVPFETINLTTLYSHRDIFEDIFAEAHQIYQQSQEGKTVIYNSMGTMWQPFGDAKRKRPLDSVVLERGVKERIVEDMEAFISSRKWYLDRGIPYRRGYLLYGPPGTGKSSFIQAVAGHLDFNIAILNVSERGLTDDRLNHLLTKVPRRTVVLLEDVDVAFMNRKTPGADGFASHSVTFSGLLNALDGVASAEERIIFLTTNHVERLDEALVRPGRVDMTVRLGEATEYQIEQLWDRFYAEFDAGGEAKQRFMARVRELGLVDSVSTAALQGLFLYNKDDTEGAIAMVEGLTAGRKAENHVGIPGHVDAALARQTGTLVHAPLAAHPPIHMANEDGCGSSSSLAPSSVHSSSGTTRHDPLSVSQGSYELQVLPGKAKKARNIATSETTSDDDLDLPAGRPDSPTRSVKKAMSRVPLLVRSSPAQGTGSYGGLPISSSSPEESDDNNVVNESRKKKGKSRLSHSEPTLLSDHNHDDSIRSEPILSSTSKSRRRTGDADRSSTTLGVASSGQEECRFEARFNASGLDPSTAGAPLFDNSTSSSSTLDDNESSDDDLHDMKGNPSDNSPYAQVRASVAATDNLSLSIDTPRMWFLSILFSIAGSSTNLFFSLRYPSVSLTPIIALLLVHPLGLLWDQLLKRHDDPEETFINGCAQTTSHHPQSSQNKVTWARRLRLWLAQGRWNEKEHCCVYVSSNVSFGFAFATDVIVEQVKFYKQDLGIMYQVLLILSTQILGYSLAGITRRYLVRPSGMIWPSTLVSTAMFTALHKDENKPADGWTIAPRKFFKRIFLGSVAFYFLPGLLFPALSYFNVITWFAPKSVVVANLFGISSGLGLFPVTFDWAQIAYIGSPLITPFWAAMNILGGLVMVMWIAAPIMYYKNVLYSSYMPILSSAVWDNRGKPYDVSKILTESFLFDEEAYKQYSRVYLPITYVLSYALQFAGLTALLSHTGLWYGKDIWRQWRRSWAEIRKESAQDYQPLVNGADASNRPDSPAMLRHRPSTTSEPDVEDLLSAEDVHNRLMRKYEDVPLTWYLLTGISMAAVGMFVVEYYPVHLPWYGLLLALGIGAVLFVPIGIVMAITNQQSSIYLICQLICGVVFPGRPVANMVFTTFGYISSTQGLKFASDLKLGHYMKIPPKILFKLQLSVTIVSSLTQIGVLNWMLNYIPGICTPQAINGFNCPIARVHFNGSILWGVVGPGKFFGPGALYQHLIWAFPVGAIAPVIIWWLARGDRKSILSKVNLAVVFGSLSWIPPATGLNFSVWAIVCYIFNYEIRNRKNAWWKKYNMMLSAALDSGLAFGVVVIFFGIVYPGWMSNFKWWGTEVYKQGCDWQACPYKEVPKGGTFGPGRW</sequence>
<keyword evidence="10" id="KW-0067">ATP-binding</keyword>
<comment type="caution">
    <text evidence="21">The sequence shown here is derived from an EMBL/GenBank/DDBJ whole genome shotgun (WGS) entry which is preliminary data.</text>
</comment>
<dbReference type="PROSITE" id="PS00674">
    <property type="entry name" value="AAA"/>
    <property type="match status" value="1"/>
</dbReference>
<evidence type="ECO:0000256" key="15">
    <source>
        <dbReference type="ARBA" id="ARBA00023136"/>
    </source>
</evidence>
<evidence type="ECO:0000256" key="4">
    <source>
        <dbReference type="ARBA" id="ARBA00008807"/>
    </source>
</evidence>
<feature type="compositionally biased region" description="Acidic residues" evidence="17">
    <location>
        <begin position="721"/>
        <end position="730"/>
    </location>
</feature>
<evidence type="ECO:0000256" key="6">
    <source>
        <dbReference type="ARBA" id="ARBA00022692"/>
    </source>
</evidence>
<keyword evidence="11" id="KW-0571">Peptide transport</keyword>
<dbReference type="InterPro" id="IPR003960">
    <property type="entry name" value="ATPase_AAA_CS"/>
</dbReference>
<dbReference type="InterPro" id="IPR004648">
    <property type="entry name" value="Oligpept_transpt"/>
</dbReference>
<evidence type="ECO:0000256" key="7">
    <source>
        <dbReference type="ARBA" id="ARBA00022741"/>
    </source>
</evidence>
<feature type="transmembrane region" description="Helical" evidence="18">
    <location>
        <begin position="962"/>
        <end position="983"/>
    </location>
</feature>
<dbReference type="InterPro" id="IPR014851">
    <property type="entry name" value="BCS1_N"/>
</dbReference>
<keyword evidence="22" id="KW-1185">Reference proteome</keyword>
<name>A0A8H7BB81_9PLEO</name>
<evidence type="ECO:0000256" key="8">
    <source>
        <dbReference type="ARBA" id="ARBA00022792"/>
    </source>
</evidence>
<feature type="compositionally biased region" description="Low complexity" evidence="17">
    <location>
        <begin position="515"/>
        <end position="528"/>
    </location>
</feature>
<keyword evidence="15 18" id="KW-0472">Membrane</keyword>
<keyword evidence="14" id="KW-0496">Mitochondrion</keyword>